<evidence type="ECO:0000313" key="15">
    <source>
        <dbReference type="Proteomes" id="UP000274131"/>
    </source>
</evidence>
<evidence type="ECO:0000256" key="11">
    <source>
        <dbReference type="SAM" id="MobiDB-lite"/>
    </source>
</evidence>
<evidence type="ECO:0000256" key="2">
    <source>
        <dbReference type="ARBA" id="ARBA00009446"/>
    </source>
</evidence>
<sequence>MNVMRALFVAEKNDAAKGIAAILSRGTAIRRESHSRWNKIYQFNRGCTIVLTSVAGHLLQHKFPETHKNWVKTPMKTLFDVPLEKSVIPGMESIRRTLYEETRQCEVLVIWTDCDREGEDIGAEIVSVCQEVKPNIDVFRARFSEITQSAIWRAVNTLSRLDQRLVDAVECRSELDLRIGAAFSRLQTLHLRFSLKEENFAPIFQEHNEVVSYGSCQFPTLGFVVERYKAIKDFIEEDFWKLEVTHRRDEANVEFSWCRGRLFDKNVVFLDICEEASEARIKSVTSKPKSKWRPVALDTIELEKLSVKKLRISAKDAMAVAEKLYTKGYISYPRTETNKFPSELNLEPFVEQQIANAEWGEFAQELANVGLNPRNGTKTDEAHPPIHPLKFASHNNLIGLDWAIYELVVRHFLACLSHDARGRETTAVLTLGEEEFSASGLVVEDLGYLKVYKYDKWSDRVLPVYRENEILHDYSVNIKEGRTQPPLLLNEADLIALMDKYGIGTDATHAEHIEKIKTRQYATLNKENRFVPGYLGLALVEGYDNMGFAMSKPHLRADLESQLKLICRGERSRDQVLREQISKYRRIFELTEDKIVMISNAFRQYLNMREQELLNASGDSRNTSSTSSRRNGSLPSGGIQKTRAPRKKSLGKGADGGSAVPAIEPQVAEQASTNTSDIDLLESKTNLVIYLYFCFGNF</sequence>
<keyword evidence="9 10" id="KW-0413">Isomerase</keyword>
<feature type="domain" description="Toprim" evidence="12">
    <location>
        <begin position="5"/>
        <end position="144"/>
    </location>
</feature>
<name>A0A0N4V830_ENTVE</name>
<dbReference type="InterPro" id="IPR003601">
    <property type="entry name" value="Topo_IA_2"/>
</dbReference>
<evidence type="ECO:0000313" key="16">
    <source>
        <dbReference type="WBParaSite" id="EVEC_0000649501-mRNA-1"/>
    </source>
</evidence>
<dbReference type="InterPro" id="IPR006171">
    <property type="entry name" value="TOPRIM_dom"/>
</dbReference>
<dbReference type="Gene3D" id="1.10.290.10">
    <property type="entry name" value="Topoisomerase I, domain 4"/>
    <property type="match status" value="1"/>
</dbReference>
<keyword evidence="7 10" id="KW-0799">Topoisomerase</keyword>
<comment type="similarity">
    <text evidence="2 10">Belongs to the type IA topoisomerase family.</text>
</comment>
<dbReference type="GO" id="GO:0006281">
    <property type="term" value="P:DNA repair"/>
    <property type="evidence" value="ECO:0007669"/>
    <property type="project" value="TreeGrafter"/>
</dbReference>
<dbReference type="InterPro" id="IPR013826">
    <property type="entry name" value="Topo_IA_cen_sub3"/>
</dbReference>
<dbReference type="WBParaSite" id="EVEC_0000649501-mRNA-1">
    <property type="protein sequence ID" value="EVEC_0000649501-mRNA-1"/>
    <property type="gene ID" value="EVEC_0000649501"/>
</dbReference>
<evidence type="ECO:0000256" key="4">
    <source>
        <dbReference type="ARBA" id="ARBA00022723"/>
    </source>
</evidence>
<comment type="function">
    <text evidence="10">Introduces a single-strand break via transesterification at a target site in duplex DNA. Releases the supercoiling and torsional tension of DNA introduced during the DNA replication and transcription by transiently cleaving and rejoining one strand of the DNA duplex. The scissile phosphodiester is attacked by the catalytic tyrosine of the enzyme, resulting in the formation of a DNA-(5'-phosphotyrosyl)-enzyme intermediate and the expulsion of a 3'-OH DNA strand.</text>
</comment>
<dbReference type="Pfam" id="PF01751">
    <property type="entry name" value="Toprim"/>
    <property type="match status" value="1"/>
</dbReference>
<keyword evidence="5" id="KW-0863">Zinc-finger</keyword>
<evidence type="ECO:0000256" key="9">
    <source>
        <dbReference type="ARBA" id="ARBA00023235"/>
    </source>
</evidence>
<evidence type="ECO:0000256" key="3">
    <source>
        <dbReference type="ARBA" id="ARBA00012891"/>
    </source>
</evidence>
<dbReference type="GO" id="GO:0008270">
    <property type="term" value="F:zinc ion binding"/>
    <property type="evidence" value="ECO:0007669"/>
    <property type="project" value="UniProtKB-KW"/>
</dbReference>
<dbReference type="PRINTS" id="PR00417">
    <property type="entry name" value="PRTPISMRASEI"/>
</dbReference>
<feature type="domain" description="Topo IA-type catalytic" evidence="13">
    <location>
        <begin position="162"/>
        <end position="588"/>
    </location>
</feature>
<dbReference type="OrthoDB" id="430051at2759"/>
<evidence type="ECO:0000256" key="10">
    <source>
        <dbReference type="RuleBase" id="RU362092"/>
    </source>
</evidence>
<dbReference type="Proteomes" id="UP000274131">
    <property type="component" value="Unassembled WGS sequence"/>
</dbReference>
<keyword evidence="8 10" id="KW-0238">DNA-binding</keyword>
<gene>
    <name evidence="14" type="ORF">EVEC_LOCUS6069</name>
</gene>
<feature type="compositionally biased region" description="Low complexity" evidence="11">
    <location>
        <begin position="617"/>
        <end position="633"/>
    </location>
</feature>
<evidence type="ECO:0000256" key="1">
    <source>
        <dbReference type="ARBA" id="ARBA00000213"/>
    </source>
</evidence>
<dbReference type="GO" id="GO:0006310">
    <property type="term" value="P:DNA recombination"/>
    <property type="evidence" value="ECO:0007669"/>
    <property type="project" value="TreeGrafter"/>
</dbReference>
<dbReference type="SUPFAM" id="SSF56712">
    <property type="entry name" value="Prokaryotic type I DNA topoisomerase"/>
    <property type="match status" value="1"/>
</dbReference>
<evidence type="ECO:0000259" key="13">
    <source>
        <dbReference type="PROSITE" id="PS52039"/>
    </source>
</evidence>
<dbReference type="InterPro" id="IPR013824">
    <property type="entry name" value="Topo_IA_cen_sub1"/>
</dbReference>
<dbReference type="PANTHER" id="PTHR11390:SF21">
    <property type="entry name" value="DNA TOPOISOMERASE 3-ALPHA"/>
    <property type="match status" value="1"/>
</dbReference>
<organism evidence="16">
    <name type="scientific">Enterobius vermicularis</name>
    <name type="common">Human pinworm</name>
    <dbReference type="NCBI Taxonomy" id="51028"/>
    <lineage>
        <taxon>Eukaryota</taxon>
        <taxon>Metazoa</taxon>
        <taxon>Ecdysozoa</taxon>
        <taxon>Nematoda</taxon>
        <taxon>Chromadorea</taxon>
        <taxon>Rhabditida</taxon>
        <taxon>Spirurina</taxon>
        <taxon>Oxyuridomorpha</taxon>
        <taxon>Oxyuroidea</taxon>
        <taxon>Oxyuridae</taxon>
        <taxon>Enterobius</taxon>
    </lineage>
</organism>
<dbReference type="AlphaFoldDB" id="A0A0N4V830"/>
<dbReference type="InterPro" id="IPR023405">
    <property type="entry name" value="Topo_IA_core_domain"/>
</dbReference>
<dbReference type="GO" id="GO:0005634">
    <property type="term" value="C:nucleus"/>
    <property type="evidence" value="ECO:0007669"/>
    <property type="project" value="TreeGrafter"/>
</dbReference>
<protein>
    <recommendedName>
        <fullName evidence="3 10">DNA topoisomerase</fullName>
        <ecNumber evidence="3 10">5.6.2.1</ecNumber>
    </recommendedName>
</protein>
<dbReference type="FunFam" id="3.40.50.140:FF:000003">
    <property type="entry name" value="DNA topoisomerase"/>
    <property type="match status" value="1"/>
</dbReference>
<keyword evidence="15" id="KW-1185">Reference proteome</keyword>
<feature type="region of interest" description="Disordered" evidence="11">
    <location>
        <begin position="616"/>
        <end position="674"/>
    </location>
</feature>
<dbReference type="Gene3D" id="1.10.460.10">
    <property type="entry name" value="Topoisomerase I, domain 2"/>
    <property type="match status" value="1"/>
</dbReference>
<dbReference type="GO" id="GO:0003917">
    <property type="term" value="F:DNA topoisomerase type I (single strand cut, ATP-independent) activity"/>
    <property type="evidence" value="ECO:0007669"/>
    <property type="project" value="UniProtKB-EC"/>
</dbReference>
<dbReference type="SMART" id="SM00493">
    <property type="entry name" value="TOPRIM"/>
    <property type="match status" value="1"/>
</dbReference>
<dbReference type="EC" id="5.6.2.1" evidence="3 10"/>
<dbReference type="InterPro" id="IPR013825">
    <property type="entry name" value="Topo_IA_cen_sub2"/>
</dbReference>
<dbReference type="InterPro" id="IPR034144">
    <property type="entry name" value="TOPRIM_TopoIII"/>
</dbReference>
<dbReference type="InterPro" id="IPR003602">
    <property type="entry name" value="Topo_IA_DNA-bd_dom"/>
</dbReference>
<proteinExistence type="inferred from homology"/>
<dbReference type="InterPro" id="IPR013497">
    <property type="entry name" value="Topo_IA_cen"/>
</dbReference>
<dbReference type="PROSITE" id="PS00396">
    <property type="entry name" value="TOPO_IA_1"/>
    <property type="match status" value="1"/>
</dbReference>
<dbReference type="GO" id="GO:0031422">
    <property type="term" value="C:RecQ family helicase-topoisomerase III complex"/>
    <property type="evidence" value="ECO:0007669"/>
    <property type="project" value="TreeGrafter"/>
</dbReference>
<dbReference type="EMBL" id="UXUI01008366">
    <property type="protein sequence ID" value="VDD91318.1"/>
    <property type="molecule type" value="Genomic_DNA"/>
</dbReference>
<evidence type="ECO:0000256" key="8">
    <source>
        <dbReference type="ARBA" id="ARBA00023125"/>
    </source>
</evidence>
<dbReference type="FunFam" id="1.10.460.10:FF:000003">
    <property type="entry name" value="DNA topoisomerase"/>
    <property type="match status" value="1"/>
</dbReference>
<dbReference type="STRING" id="51028.A0A0N4V830"/>
<dbReference type="SMART" id="SM00436">
    <property type="entry name" value="TOP1Bc"/>
    <property type="match status" value="1"/>
</dbReference>
<evidence type="ECO:0000256" key="5">
    <source>
        <dbReference type="ARBA" id="ARBA00022771"/>
    </source>
</evidence>
<dbReference type="CDD" id="cd03362">
    <property type="entry name" value="TOPRIM_TopoIA_TopoIII"/>
    <property type="match status" value="1"/>
</dbReference>
<accession>A0A0N4V830</accession>
<evidence type="ECO:0000259" key="12">
    <source>
        <dbReference type="PROSITE" id="PS50880"/>
    </source>
</evidence>
<evidence type="ECO:0000313" key="14">
    <source>
        <dbReference type="EMBL" id="VDD91318.1"/>
    </source>
</evidence>
<comment type="catalytic activity">
    <reaction evidence="1 10">
        <text>ATP-independent breakage of single-stranded DNA, followed by passage and rejoining.</text>
        <dbReference type="EC" id="5.6.2.1"/>
    </reaction>
</comment>
<dbReference type="InterPro" id="IPR023406">
    <property type="entry name" value="Topo_IA_AS"/>
</dbReference>
<keyword evidence="6" id="KW-0862">Zinc</keyword>
<evidence type="ECO:0000256" key="6">
    <source>
        <dbReference type="ARBA" id="ARBA00022833"/>
    </source>
</evidence>
<dbReference type="SMART" id="SM00437">
    <property type="entry name" value="TOP1Ac"/>
    <property type="match status" value="1"/>
</dbReference>
<dbReference type="PROSITE" id="PS50880">
    <property type="entry name" value="TOPRIM"/>
    <property type="match status" value="1"/>
</dbReference>
<dbReference type="Gene3D" id="2.70.20.10">
    <property type="entry name" value="Topoisomerase I, domain 3"/>
    <property type="match status" value="1"/>
</dbReference>
<dbReference type="Gene3D" id="3.40.50.140">
    <property type="match status" value="1"/>
</dbReference>
<keyword evidence="4" id="KW-0479">Metal-binding</keyword>
<reference evidence="16" key="1">
    <citation type="submission" date="2017-02" db="UniProtKB">
        <authorList>
            <consortium name="WormBaseParasite"/>
        </authorList>
    </citation>
    <scope>IDENTIFICATION</scope>
</reference>
<dbReference type="GO" id="GO:0006265">
    <property type="term" value="P:DNA topological change"/>
    <property type="evidence" value="ECO:0007669"/>
    <property type="project" value="InterPro"/>
</dbReference>
<dbReference type="Pfam" id="PF01131">
    <property type="entry name" value="Topoisom_bac"/>
    <property type="match status" value="1"/>
</dbReference>
<dbReference type="InterPro" id="IPR000380">
    <property type="entry name" value="Topo_IA"/>
</dbReference>
<evidence type="ECO:0000256" key="7">
    <source>
        <dbReference type="ARBA" id="ARBA00023029"/>
    </source>
</evidence>
<reference evidence="14 15" key="2">
    <citation type="submission" date="2018-10" db="EMBL/GenBank/DDBJ databases">
        <authorList>
            <consortium name="Pathogen Informatics"/>
        </authorList>
    </citation>
    <scope>NUCLEOTIDE SEQUENCE [LARGE SCALE GENOMIC DNA]</scope>
</reference>
<dbReference type="PROSITE" id="PS52039">
    <property type="entry name" value="TOPO_IA_2"/>
    <property type="match status" value="1"/>
</dbReference>
<dbReference type="FunFam" id="1.10.290.10:FF:000001">
    <property type="entry name" value="DNA topoisomerase"/>
    <property type="match status" value="1"/>
</dbReference>
<dbReference type="GO" id="GO:0003677">
    <property type="term" value="F:DNA binding"/>
    <property type="evidence" value="ECO:0007669"/>
    <property type="project" value="UniProtKB-KW"/>
</dbReference>
<dbReference type="PANTHER" id="PTHR11390">
    <property type="entry name" value="PROKARYOTIC DNA TOPOISOMERASE"/>
    <property type="match status" value="1"/>
</dbReference>
<dbReference type="CDD" id="cd00186">
    <property type="entry name" value="TOP1Ac"/>
    <property type="match status" value="1"/>
</dbReference>